<dbReference type="OrthoDB" id="10522943at2759"/>
<feature type="compositionally biased region" description="Basic and acidic residues" evidence="1">
    <location>
        <begin position="19"/>
        <end position="37"/>
    </location>
</feature>
<proteinExistence type="predicted"/>
<reference evidence="2" key="1">
    <citation type="submission" date="2022-11" db="EMBL/GenBank/DDBJ databases">
        <title>Genome Resource of Sclerotinia nivalis Strain SnTB1, a Plant Pathogen Isolated from American Ginseng.</title>
        <authorList>
            <person name="Fan S."/>
        </authorList>
    </citation>
    <scope>NUCLEOTIDE SEQUENCE</scope>
    <source>
        <strain evidence="2">SnTB1</strain>
    </source>
</reference>
<sequence>MASNSTNWMTTSSWPTSRRSTDDPFHDIHGDPFDDSHATPLQDIQSDSTARMSTETQQRNEFRQSSASSKESRILEDIRNGNYV</sequence>
<evidence type="ECO:0000313" key="3">
    <source>
        <dbReference type="Proteomes" id="UP001152300"/>
    </source>
</evidence>
<evidence type="ECO:0000313" key="2">
    <source>
        <dbReference type="EMBL" id="KAJ8068471.1"/>
    </source>
</evidence>
<comment type="caution">
    <text evidence="2">The sequence shown here is derived from an EMBL/GenBank/DDBJ whole genome shotgun (WGS) entry which is preliminary data.</text>
</comment>
<feature type="compositionally biased region" description="Low complexity" evidence="1">
    <location>
        <begin position="1"/>
        <end position="18"/>
    </location>
</feature>
<feature type="compositionally biased region" description="Polar residues" evidence="1">
    <location>
        <begin position="42"/>
        <end position="69"/>
    </location>
</feature>
<dbReference type="Proteomes" id="UP001152300">
    <property type="component" value="Unassembled WGS sequence"/>
</dbReference>
<gene>
    <name evidence="2" type="ORF">OCU04_004025</name>
</gene>
<accession>A0A9X0AT41</accession>
<feature type="compositionally biased region" description="Basic and acidic residues" evidence="1">
    <location>
        <begin position="70"/>
        <end position="84"/>
    </location>
</feature>
<keyword evidence="3" id="KW-1185">Reference proteome</keyword>
<evidence type="ECO:0000256" key="1">
    <source>
        <dbReference type="SAM" id="MobiDB-lite"/>
    </source>
</evidence>
<dbReference type="AlphaFoldDB" id="A0A9X0AT41"/>
<protein>
    <submittedName>
        <fullName evidence="2">Uncharacterized protein</fullName>
    </submittedName>
</protein>
<dbReference type="EMBL" id="JAPEIS010000003">
    <property type="protein sequence ID" value="KAJ8068471.1"/>
    <property type="molecule type" value="Genomic_DNA"/>
</dbReference>
<feature type="region of interest" description="Disordered" evidence="1">
    <location>
        <begin position="1"/>
        <end position="84"/>
    </location>
</feature>
<name>A0A9X0AT41_9HELO</name>
<organism evidence="2 3">
    <name type="scientific">Sclerotinia nivalis</name>
    <dbReference type="NCBI Taxonomy" id="352851"/>
    <lineage>
        <taxon>Eukaryota</taxon>
        <taxon>Fungi</taxon>
        <taxon>Dikarya</taxon>
        <taxon>Ascomycota</taxon>
        <taxon>Pezizomycotina</taxon>
        <taxon>Leotiomycetes</taxon>
        <taxon>Helotiales</taxon>
        <taxon>Sclerotiniaceae</taxon>
        <taxon>Sclerotinia</taxon>
    </lineage>
</organism>